<evidence type="ECO:0000259" key="1">
    <source>
        <dbReference type="Pfam" id="PF23544"/>
    </source>
</evidence>
<dbReference type="PANTHER" id="PTHR47708:SF2">
    <property type="entry name" value="SI:CH73-132F6.5"/>
    <property type="match status" value="1"/>
</dbReference>
<comment type="caution">
    <text evidence="2">The sequence shown here is derived from an EMBL/GenBank/DDBJ whole genome shotgun (WGS) entry which is preliminary data.</text>
</comment>
<protein>
    <submittedName>
        <fullName evidence="2">Beta-lactamase</fullName>
    </submittedName>
</protein>
<proteinExistence type="predicted"/>
<dbReference type="AlphaFoldDB" id="V8QXH8"/>
<dbReference type="eggNOG" id="ENOG5032S8H">
    <property type="taxonomic scope" value="Bacteria"/>
</dbReference>
<dbReference type="InterPro" id="IPR056362">
    <property type="entry name" value="AtuA-like_ferredoxin_dom"/>
</dbReference>
<keyword evidence="3" id="KW-1185">Reference proteome</keyword>
<dbReference type="HOGENOM" id="CLU_142305_0_0_4"/>
<dbReference type="Proteomes" id="UP000018733">
    <property type="component" value="Unassembled WGS sequence"/>
</dbReference>
<reference evidence="2 3" key="1">
    <citation type="journal article" date="2014" name="Genome Announc.">
        <title>Draft Genome Sequence of Advenella kashmirensis Strain W13003, a Polycyclic Aromatic Hydrocarbon-Degrading Bacterium.</title>
        <authorList>
            <person name="Wang X."/>
            <person name="Jin D."/>
            <person name="Zhou L."/>
            <person name="Wu L."/>
            <person name="An W."/>
            <person name="Zhao L."/>
        </authorList>
    </citation>
    <scope>NUCLEOTIDE SEQUENCE [LARGE SCALE GENOMIC DNA]</scope>
    <source>
        <strain evidence="2 3">W13003</strain>
    </source>
</reference>
<dbReference type="PATRIC" id="fig|1424334.3.peg.471"/>
<name>V8QXH8_9BURK</name>
<evidence type="ECO:0000313" key="3">
    <source>
        <dbReference type="Proteomes" id="UP000018733"/>
    </source>
</evidence>
<feature type="domain" description="AtuA-like ferredoxin-fold" evidence="1">
    <location>
        <begin position="3"/>
        <end position="99"/>
    </location>
</feature>
<dbReference type="STRING" id="1424334.W822_02360"/>
<dbReference type="PANTHER" id="PTHR47708">
    <property type="match status" value="1"/>
</dbReference>
<sequence length="105" mass="11605">MTKVYELGHSRAGDKGNTSNVSVIAYDEAGWETLRRELTVDRVTQAYQHVARGPVTRYELPKLRALNFVIENALGGGVTISLAMDAHGKTLSYIMQDIDLPHHAP</sequence>
<dbReference type="EMBL" id="AYXT01000001">
    <property type="protein sequence ID" value="ETF04043.1"/>
    <property type="molecule type" value="Genomic_DNA"/>
</dbReference>
<evidence type="ECO:0000313" key="2">
    <source>
        <dbReference type="EMBL" id="ETF04043.1"/>
    </source>
</evidence>
<gene>
    <name evidence="2" type="ORF">W822_02360</name>
</gene>
<dbReference type="OrthoDB" id="21390at2"/>
<organism evidence="2 3">
    <name type="scientific">Advenella kashmirensis W13003</name>
    <dbReference type="NCBI Taxonomy" id="1424334"/>
    <lineage>
        <taxon>Bacteria</taxon>
        <taxon>Pseudomonadati</taxon>
        <taxon>Pseudomonadota</taxon>
        <taxon>Betaproteobacteria</taxon>
        <taxon>Burkholderiales</taxon>
        <taxon>Alcaligenaceae</taxon>
    </lineage>
</organism>
<dbReference type="RefSeq" id="WP_024003540.1">
    <property type="nucleotide sequence ID" value="NZ_KI650979.1"/>
</dbReference>
<dbReference type="Pfam" id="PF23544">
    <property type="entry name" value="AtuA_ferredoxin"/>
    <property type="match status" value="1"/>
</dbReference>
<accession>V8QXH8</accession>